<name>E4ZTY8_LEPMJ</name>
<keyword evidence="2" id="KW-1185">Reference proteome</keyword>
<dbReference type="VEuPathDB" id="FungiDB:LEMA_P117010.1"/>
<proteinExistence type="predicted"/>
<dbReference type="GeneID" id="13287548"/>
<dbReference type="Proteomes" id="UP000002668">
    <property type="component" value="Genome"/>
</dbReference>
<evidence type="ECO:0000313" key="1">
    <source>
        <dbReference type="EMBL" id="CBX94698.1"/>
    </source>
</evidence>
<reference evidence="2" key="1">
    <citation type="journal article" date="2011" name="Nat. Commun.">
        <title>Effector diversification within compartments of the Leptosphaeria maculans genome affected by Repeat-Induced Point mutations.</title>
        <authorList>
            <person name="Rouxel T."/>
            <person name="Grandaubert J."/>
            <person name="Hane J.K."/>
            <person name="Hoede C."/>
            <person name="van de Wouw A.P."/>
            <person name="Couloux A."/>
            <person name="Dominguez V."/>
            <person name="Anthouard V."/>
            <person name="Bally P."/>
            <person name="Bourras S."/>
            <person name="Cozijnsen A.J."/>
            <person name="Ciuffetti L.M."/>
            <person name="Degrave A."/>
            <person name="Dilmaghani A."/>
            <person name="Duret L."/>
            <person name="Fudal I."/>
            <person name="Goodwin S.B."/>
            <person name="Gout L."/>
            <person name="Glaser N."/>
            <person name="Linglin J."/>
            <person name="Kema G.H.J."/>
            <person name="Lapalu N."/>
            <person name="Lawrence C.B."/>
            <person name="May K."/>
            <person name="Meyer M."/>
            <person name="Ollivier B."/>
            <person name="Poulain J."/>
            <person name="Schoch C.L."/>
            <person name="Simon A."/>
            <person name="Spatafora J.W."/>
            <person name="Stachowiak A."/>
            <person name="Turgeon B.G."/>
            <person name="Tyler B.M."/>
            <person name="Vincent D."/>
            <person name="Weissenbach J."/>
            <person name="Amselem J."/>
            <person name="Quesneville H."/>
            <person name="Oliver R.P."/>
            <person name="Wincker P."/>
            <person name="Balesdent M.-H."/>
            <person name="Howlett B.J."/>
        </authorList>
    </citation>
    <scope>NUCLEOTIDE SEQUENCE [LARGE SCALE GENOMIC DNA]</scope>
    <source>
        <strain evidence="2">JN3 / isolate v23.1.3 / race Av1-4-5-6-7-8</strain>
    </source>
</reference>
<dbReference type="OrthoDB" id="10546466at2759"/>
<dbReference type="HOGENOM" id="CLU_1094465_0_0_1"/>
<dbReference type="InParanoid" id="E4ZTY8"/>
<gene>
    <name evidence="1" type="ORF">LEMA_P117010.1</name>
</gene>
<accession>E4ZTY8</accession>
<sequence>MPSPVHSTRSPIAHSLRWGAGSATMFPKFWDTEHTEKHKHRAYAGPHSCPDSHLKLSHRFGSETLVSRREKLLIMRPHSLLVTLSHFSLSLALPSAHSAETLHNTLSYKATSVPVTFSLSSLFAYLLVASSSPSKDLQQKSWIRFLITDGSFSTLCSASAGPNATLSSDSNYYACDEKTGYADVFFAFLVGEELRRLTVKKMRDSNGTWLTGFAEQGTYWDEGDGGNLTAGKWGKMYGRSTKWRFEIIRVIGRM</sequence>
<protein>
    <submittedName>
        <fullName evidence="1">Predicted protein</fullName>
    </submittedName>
</protein>
<organism evidence="2">
    <name type="scientific">Leptosphaeria maculans (strain JN3 / isolate v23.1.3 / race Av1-4-5-6-7-8)</name>
    <name type="common">Blackleg fungus</name>
    <name type="synonym">Phoma lingam</name>
    <dbReference type="NCBI Taxonomy" id="985895"/>
    <lineage>
        <taxon>Eukaryota</taxon>
        <taxon>Fungi</taxon>
        <taxon>Dikarya</taxon>
        <taxon>Ascomycota</taxon>
        <taxon>Pezizomycotina</taxon>
        <taxon>Dothideomycetes</taxon>
        <taxon>Pleosporomycetidae</taxon>
        <taxon>Pleosporales</taxon>
        <taxon>Pleosporineae</taxon>
        <taxon>Leptosphaeriaceae</taxon>
        <taxon>Plenodomus</taxon>
        <taxon>Plenodomus lingam/Leptosphaeria maculans species complex</taxon>
    </lineage>
</organism>
<dbReference type="AlphaFoldDB" id="E4ZTY8"/>
<dbReference type="EMBL" id="FP929125">
    <property type="protein sequence ID" value="CBX94698.1"/>
    <property type="molecule type" value="Genomic_DNA"/>
</dbReference>
<evidence type="ECO:0000313" key="2">
    <source>
        <dbReference type="Proteomes" id="UP000002668"/>
    </source>
</evidence>